<gene>
    <name evidence="4" type="ORF">FIBSPDRAFT_1043538</name>
</gene>
<dbReference type="PRINTS" id="PR00081">
    <property type="entry name" value="GDHRDH"/>
</dbReference>
<dbReference type="GO" id="GO:0016491">
    <property type="term" value="F:oxidoreductase activity"/>
    <property type="evidence" value="ECO:0007669"/>
    <property type="project" value="UniProtKB-KW"/>
</dbReference>
<evidence type="ECO:0000313" key="4">
    <source>
        <dbReference type="EMBL" id="KZP22439.1"/>
    </source>
</evidence>
<dbReference type="PRINTS" id="PR00080">
    <property type="entry name" value="SDRFAMILY"/>
</dbReference>
<dbReference type="PANTHER" id="PTHR43976">
    <property type="entry name" value="SHORT CHAIN DEHYDROGENASE"/>
    <property type="match status" value="1"/>
</dbReference>
<dbReference type="Gene3D" id="3.40.50.720">
    <property type="entry name" value="NAD(P)-binding Rossmann-like Domain"/>
    <property type="match status" value="1"/>
</dbReference>
<evidence type="ECO:0000313" key="5">
    <source>
        <dbReference type="Proteomes" id="UP000076532"/>
    </source>
</evidence>
<dbReference type="AlphaFoldDB" id="A0A166L0C8"/>
<sequence>MIQEPQPTDSHKVWLITGASSGLGQRLVNSAVNRGDFVISTSRSPRPPTDFSQSPRLVYRQLDADSSTDEIKKRVEECITIWGRIDVLVNSAGTVLPGLLEEGGSALLRRQMQTDVFGMLNVTNAVLPHMRERMSGTLVMCSSRSSWRTDVPGLGFYATSKIAVRTLGEGLAVELESFNIRVLITEAGAFRTEGMPTTPFYKKNPIPAYDALRADWEHTFASQSGTQRGDPEKAAEIMVDAVRGEGWAEGREWSTKSCEPGWPMYLPLGPDAEVAIRQKCEQVLETCDELGDVIRSTDFDKE</sequence>
<accession>A0A166L0C8</accession>
<dbReference type="OrthoDB" id="1274115at2759"/>
<keyword evidence="5" id="KW-1185">Reference proteome</keyword>
<evidence type="ECO:0000256" key="3">
    <source>
        <dbReference type="RuleBase" id="RU000363"/>
    </source>
</evidence>
<reference evidence="4 5" key="1">
    <citation type="journal article" date="2016" name="Mol. Biol. Evol.">
        <title>Comparative Genomics of Early-Diverging Mushroom-Forming Fungi Provides Insights into the Origins of Lignocellulose Decay Capabilities.</title>
        <authorList>
            <person name="Nagy L.G."/>
            <person name="Riley R."/>
            <person name="Tritt A."/>
            <person name="Adam C."/>
            <person name="Daum C."/>
            <person name="Floudas D."/>
            <person name="Sun H."/>
            <person name="Yadav J.S."/>
            <person name="Pangilinan J."/>
            <person name="Larsson K.H."/>
            <person name="Matsuura K."/>
            <person name="Barry K."/>
            <person name="Labutti K."/>
            <person name="Kuo R."/>
            <person name="Ohm R.A."/>
            <person name="Bhattacharya S.S."/>
            <person name="Shirouzu T."/>
            <person name="Yoshinaga Y."/>
            <person name="Martin F.M."/>
            <person name="Grigoriev I.V."/>
            <person name="Hibbett D.S."/>
        </authorList>
    </citation>
    <scope>NUCLEOTIDE SEQUENCE [LARGE SCALE GENOMIC DNA]</scope>
    <source>
        <strain evidence="4 5">CBS 109695</strain>
    </source>
</reference>
<dbReference type="EMBL" id="KV417539">
    <property type="protein sequence ID" value="KZP22439.1"/>
    <property type="molecule type" value="Genomic_DNA"/>
</dbReference>
<dbReference type="InterPro" id="IPR036291">
    <property type="entry name" value="NAD(P)-bd_dom_sf"/>
</dbReference>
<evidence type="ECO:0000256" key="2">
    <source>
        <dbReference type="ARBA" id="ARBA00023002"/>
    </source>
</evidence>
<evidence type="ECO:0000256" key="1">
    <source>
        <dbReference type="ARBA" id="ARBA00006484"/>
    </source>
</evidence>
<dbReference type="Proteomes" id="UP000076532">
    <property type="component" value="Unassembled WGS sequence"/>
</dbReference>
<name>A0A166L0C8_9AGAM</name>
<dbReference type="PANTHER" id="PTHR43976:SF16">
    <property type="entry name" value="SHORT-CHAIN DEHYDROGENASE_REDUCTASE FAMILY PROTEIN"/>
    <property type="match status" value="1"/>
</dbReference>
<dbReference type="InterPro" id="IPR002347">
    <property type="entry name" value="SDR_fam"/>
</dbReference>
<protein>
    <submittedName>
        <fullName evidence="4">NAD(P)-binding protein</fullName>
    </submittedName>
</protein>
<dbReference type="InterPro" id="IPR051911">
    <property type="entry name" value="SDR_oxidoreductase"/>
</dbReference>
<proteinExistence type="inferred from homology"/>
<dbReference type="Pfam" id="PF00106">
    <property type="entry name" value="adh_short"/>
    <property type="match status" value="1"/>
</dbReference>
<comment type="similarity">
    <text evidence="1 3">Belongs to the short-chain dehydrogenases/reductases (SDR) family.</text>
</comment>
<dbReference type="STRING" id="436010.A0A166L0C8"/>
<keyword evidence="2" id="KW-0560">Oxidoreductase</keyword>
<dbReference type="SUPFAM" id="SSF51735">
    <property type="entry name" value="NAD(P)-binding Rossmann-fold domains"/>
    <property type="match status" value="1"/>
</dbReference>
<organism evidence="4 5">
    <name type="scientific">Athelia psychrophila</name>
    <dbReference type="NCBI Taxonomy" id="1759441"/>
    <lineage>
        <taxon>Eukaryota</taxon>
        <taxon>Fungi</taxon>
        <taxon>Dikarya</taxon>
        <taxon>Basidiomycota</taxon>
        <taxon>Agaricomycotina</taxon>
        <taxon>Agaricomycetes</taxon>
        <taxon>Agaricomycetidae</taxon>
        <taxon>Atheliales</taxon>
        <taxon>Atheliaceae</taxon>
        <taxon>Athelia</taxon>
    </lineage>
</organism>